<dbReference type="PANTHER" id="PTHR42894">
    <property type="entry name" value="N-(5'-PHOSPHORIBOSYL)ANTHRANILATE ISOMERASE"/>
    <property type="match status" value="1"/>
</dbReference>
<dbReference type="CDD" id="cd00405">
    <property type="entry name" value="PRAI"/>
    <property type="match status" value="1"/>
</dbReference>
<keyword evidence="6" id="KW-0822">Tryptophan biosynthesis</keyword>
<organism evidence="11 12">
    <name type="scientific">Cyanidium caldarium</name>
    <name type="common">Red alga</name>
    <dbReference type="NCBI Taxonomy" id="2771"/>
    <lineage>
        <taxon>Eukaryota</taxon>
        <taxon>Rhodophyta</taxon>
        <taxon>Bangiophyceae</taxon>
        <taxon>Cyanidiales</taxon>
        <taxon>Cyanidiaceae</taxon>
        <taxon>Cyanidium</taxon>
    </lineage>
</organism>
<evidence type="ECO:0000256" key="2">
    <source>
        <dbReference type="ARBA" id="ARBA00004664"/>
    </source>
</evidence>
<feature type="region of interest" description="Disordered" evidence="9">
    <location>
        <begin position="1"/>
        <end position="23"/>
    </location>
</feature>
<dbReference type="EMBL" id="JANCYW010000013">
    <property type="protein sequence ID" value="KAK4537547.1"/>
    <property type="molecule type" value="Genomic_DNA"/>
</dbReference>
<proteinExistence type="inferred from homology"/>
<dbReference type="GO" id="GO:0004640">
    <property type="term" value="F:phosphoribosylanthranilate isomerase activity"/>
    <property type="evidence" value="ECO:0007669"/>
    <property type="project" value="UniProtKB-EC"/>
</dbReference>
<reference evidence="11 12" key="1">
    <citation type="submission" date="2022-07" db="EMBL/GenBank/DDBJ databases">
        <title>Genome-wide signatures of adaptation to extreme environments.</title>
        <authorList>
            <person name="Cho C.H."/>
            <person name="Yoon H.S."/>
        </authorList>
    </citation>
    <scope>NUCLEOTIDE SEQUENCE [LARGE SCALE GENOMIC DNA]</scope>
    <source>
        <strain evidence="11 12">DBV 063 E5</strain>
    </source>
</reference>
<dbReference type="HAMAP" id="MF_00135">
    <property type="entry name" value="PRAI"/>
    <property type="match status" value="1"/>
</dbReference>
<comment type="similarity">
    <text evidence="3">Belongs to the TrpF family.</text>
</comment>
<dbReference type="SUPFAM" id="SSF51366">
    <property type="entry name" value="Ribulose-phoshate binding barrel"/>
    <property type="match status" value="1"/>
</dbReference>
<dbReference type="InterPro" id="IPR011060">
    <property type="entry name" value="RibuloseP-bd_barrel"/>
</dbReference>
<dbReference type="Proteomes" id="UP001301350">
    <property type="component" value="Unassembled WGS sequence"/>
</dbReference>
<dbReference type="Pfam" id="PF00697">
    <property type="entry name" value="PRAI"/>
    <property type="match status" value="1"/>
</dbReference>
<keyword evidence="8" id="KW-0413">Isomerase</keyword>
<evidence type="ECO:0000256" key="3">
    <source>
        <dbReference type="ARBA" id="ARBA00007571"/>
    </source>
</evidence>
<dbReference type="GO" id="GO:0009507">
    <property type="term" value="C:chloroplast"/>
    <property type="evidence" value="ECO:0007669"/>
    <property type="project" value="UniProtKB-SubCell"/>
</dbReference>
<evidence type="ECO:0000256" key="8">
    <source>
        <dbReference type="ARBA" id="ARBA00023235"/>
    </source>
</evidence>
<evidence type="ECO:0000313" key="11">
    <source>
        <dbReference type="EMBL" id="KAK4537547.1"/>
    </source>
</evidence>
<accession>A0AAV9IZ19</accession>
<dbReference type="AlphaFoldDB" id="A0AAV9IZ19"/>
<gene>
    <name evidence="11" type="ORF">CDCA_CDCA13G3572</name>
</gene>
<name>A0AAV9IZ19_CYACA</name>
<dbReference type="InterPro" id="IPR044643">
    <property type="entry name" value="TrpF_fam"/>
</dbReference>
<feature type="compositionally biased region" description="Basic and acidic residues" evidence="9">
    <location>
        <begin position="1"/>
        <end position="11"/>
    </location>
</feature>
<evidence type="ECO:0000256" key="7">
    <source>
        <dbReference type="ARBA" id="ARBA00023141"/>
    </source>
</evidence>
<dbReference type="InterPro" id="IPR001240">
    <property type="entry name" value="PRAI_dom"/>
</dbReference>
<comment type="pathway">
    <text evidence="2">Amino-acid biosynthesis; L-tryptophan biosynthesis; L-tryptophan from chorismate: step 3/5.</text>
</comment>
<evidence type="ECO:0000259" key="10">
    <source>
        <dbReference type="Pfam" id="PF00697"/>
    </source>
</evidence>
<keyword evidence="5" id="KW-0028">Amino-acid biosynthesis</keyword>
<dbReference type="GO" id="GO:0000162">
    <property type="term" value="P:L-tryptophan biosynthetic process"/>
    <property type="evidence" value="ECO:0007669"/>
    <property type="project" value="UniProtKB-KW"/>
</dbReference>
<feature type="compositionally biased region" description="Pro residues" evidence="9">
    <location>
        <begin position="192"/>
        <end position="202"/>
    </location>
</feature>
<feature type="domain" description="N-(5'phosphoribosyl) anthranilate isomerase (PRAI)" evidence="10">
    <location>
        <begin position="206"/>
        <end position="261"/>
    </location>
</feature>
<keyword evidence="7" id="KW-0057">Aromatic amino acid biosynthesis</keyword>
<evidence type="ECO:0000256" key="5">
    <source>
        <dbReference type="ARBA" id="ARBA00022605"/>
    </source>
</evidence>
<protein>
    <recommendedName>
        <fullName evidence="4">phosphoribosylanthranilate isomerase</fullName>
        <ecNumber evidence="4">5.3.1.24</ecNumber>
    </recommendedName>
</protein>
<evidence type="ECO:0000256" key="4">
    <source>
        <dbReference type="ARBA" id="ARBA00012572"/>
    </source>
</evidence>
<dbReference type="EC" id="5.3.1.24" evidence="4"/>
<evidence type="ECO:0000256" key="1">
    <source>
        <dbReference type="ARBA" id="ARBA00004229"/>
    </source>
</evidence>
<evidence type="ECO:0000256" key="9">
    <source>
        <dbReference type="SAM" id="MobiDB-lite"/>
    </source>
</evidence>
<evidence type="ECO:0000313" key="12">
    <source>
        <dbReference type="Proteomes" id="UP001301350"/>
    </source>
</evidence>
<dbReference type="PANTHER" id="PTHR42894:SF1">
    <property type="entry name" value="N-(5'-PHOSPHORIBOSYL)ANTHRANILATE ISOMERASE"/>
    <property type="match status" value="1"/>
</dbReference>
<comment type="caution">
    <text evidence="11">The sequence shown here is derived from an EMBL/GenBank/DDBJ whole genome shotgun (WGS) entry which is preliminary data.</text>
</comment>
<dbReference type="Gene3D" id="3.20.20.70">
    <property type="entry name" value="Aldolase class I"/>
    <property type="match status" value="1"/>
</dbReference>
<keyword evidence="12" id="KW-1185">Reference proteome</keyword>
<evidence type="ECO:0000256" key="6">
    <source>
        <dbReference type="ARBA" id="ARBA00022822"/>
    </source>
</evidence>
<sequence>MASADARELSAKRPSSSSSSSRGSAFLCSLRASDAAPRLRGVKVCGVTHPEDAAWIVETACARLNLARAAAAMPQIFVGCILWARSRRVVTAAEACGIAVAVREAAARALPRRRREYVRPVAVFVDEPAEHIARTCEQAEMGIAQLHGTSAWQQRVLQEMRQLYGGRWPEWLEYAAVHKPGDATVRPMRSPTSPPPPPPPPPLYRLVDPGRGDGRALDWHAHSWPASDEMWMLAGGLHAGNVGEAVRIVRPPGVDVATGVEWPPSADVATPARPRKARHRLEAFFDAIREAYHWDGTEDAVRASGDTPP</sequence>
<comment type="subcellular location">
    <subcellularLocation>
        <location evidence="1">Plastid</location>
        <location evidence="1">Chloroplast</location>
    </subcellularLocation>
</comment>
<feature type="region of interest" description="Disordered" evidence="9">
    <location>
        <begin position="183"/>
        <end position="202"/>
    </location>
</feature>
<dbReference type="InterPro" id="IPR013785">
    <property type="entry name" value="Aldolase_TIM"/>
</dbReference>